<reference evidence="1" key="1">
    <citation type="submission" date="2014-09" db="EMBL/GenBank/DDBJ databases">
        <authorList>
            <person name="Magalhaes I.L.F."/>
            <person name="Oliveira U."/>
            <person name="Santos F.R."/>
            <person name="Vidigal T.H.D.A."/>
            <person name="Brescovit A.D."/>
            <person name="Santos A.J."/>
        </authorList>
    </citation>
    <scope>NUCLEOTIDE SEQUENCE</scope>
    <source>
        <tissue evidence="1">Shoot tissue taken approximately 20 cm above the soil surface</tissue>
    </source>
</reference>
<accession>A0A0A9ECI2</accession>
<protein>
    <submittedName>
        <fullName evidence="1">Uncharacterized protein</fullName>
    </submittedName>
</protein>
<dbReference type="EMBL" id="GBRH01200129">
    <property type="protein sequence ID" value="JAD97766.1"/>
    <property type="molecule type" value="Transcribed_RNA"/>
</dbReference>
<sequence>MEIHGITLFQIQPENLRRLRSTDLRQPFLHLNPAAMEQTNR</sequence>
<proteinExistence type="predicted"/>
<reference evidence="1" key="2">
    <citation type="journal article" date="2015" name="Data Brief">
        <title>Shoot transcriptome of the giant reed, Arundo donax.</title>
        <authorList>
            <person name="Barrero R.A."/>
            <person name="Guerrero F.D."/>
            <person name="Moolhuijzen P."/>
            <person name="Goolsby J.A."/>
            <person name="Tidwell J."/>
            <person name="Bellgard S.E."/>
            <person name="Bellgard M.I."/>
        </authorList>
    </citation>
    <scope>NUCLEOTIDE SEQUENCE</scope>
    <source>
        <tissue evidence="1">Shoot tissue taken approximately 20 cm above the soil surface</tissue>
    </source>
</reference>
<dbReference type="AlphaFoldDB" id="A0A0A9ECI2"/>
<name>A0A0A9ECI2_ARUDO</name>
<evidence type="ECO:0000313" key="1">
    <source>
        <dbReference type="EMBL" id="JAD97766.1"/>
    </source>
</evidence>
<organism evidence="1">
    <name type="scientific">Arundo donax</name>
    <name type="common">Giant reed</name>
    <name type="synonym">Donax arundinaceus</name>
    <dbReference type="NCBI Taxonomy" id="35708"/>
    <lineage>
        <taxon>Eukaryota</taxon>
        <taxon>Viridiplantae</taxon>
        <taxon>Streptophyta</taxon>
        <taxon>Embryophyta</taxon>
        <taxon>Tracheophyta</taxon>
        <taxon>Spermatophyta</taxon>
        <taxon>Magnoliopsida</taxon>
        <taxon>Liliopsida</taxon>
        <taxon>Poales</taxon>
        <taxon>Poaceae</taxon>
        <taxon>PACMAD clade</taxon>
        <taxon>Arundinoideae</taxon>
        <taxon>Arundineae</taxon>
        <taxon>Arundo</taxon>
    </lineage>
</organism>